<accession>A0A427AJ06</accession>
<gene>
    <name evidence="1" type="ORF">B296_00030401</name>
</gene>
<sequence>MAAEDDPGAVLHKGFDGGHGGADTDVIGDLLTVIQRHVEIHPHEHPLYLEVVFLKITNTPLLKKNKDEKNRDRIDRRRLVEGFKDGGVASIERSCANVRFGGSRMFSSLVGFVASSPAHKVDGQDF</sequence>
<evidence type="ECO:0000313" key="1">
    <source>
        <dbReference type="EMBL" id="RRT76180.1"/>
    </source>
</evidence>
<comment type="caution">
    <text evidence="1">The sequence shown here is derived from an EMBL/GenBank/DDBJ whole genome shotgun (WGS) entry which is preliminary data.</text>
</comment>
<dbReference type="AntiFam" id="ANF00180">
    <property type="entry name" value="Shadow ORF (opposite PGK1)"/>
</dbReference>
<reference evidence="2" key="1">
    <citation type="journal article" date="2014" name="Agronomy (Basel)">
        <title>A Draft Genome Sequence for Ensete ventricosum, the Drought-Tolerant Tree Against Hunger.</title>
        <authorList>
            <person name="Harrison J."/>
            <person name="Moore K.A."/>
            <person name="Paszkiewicz K."/>
            <person name="Jones T."/>
            <person name="Grant M."/>
            <person name="Ambacheew D."/>
            <person name="Muzemil S."/>
            <person name="Studholme D.J."/>
        </authorList>
    </citation>
    <scope>NUCLEOTIDE SEQUENCE [LARGE SCALE GENOMIC DNA]</scope>
</reference>
<name>A0A427AJ06_ENSVE</name>
<dbReference type="EMBL" id="AMZH03002268">
    <property type="protein sequence ID" value="RRT76180.1"/>
    <property type="molecule type" value="Genomic_DNA"/>
</dbReference>
<dbReference type="AlphaFoldDB" id="A0A427AJ06"/>
<organism evidence="1 2">
    <name type="scientific">Ensete ventricosum</name>
    <name type="common">Abyssinian banana</name>
    <name type="synonym">Musa ensete</name>
    <dbReference type="NCBI Taxonomy" id="4639"/>
    <lineage>
        <taxon>Eukaryota</taxon>
        <taxon>Viridiplantae</taxon>
        <taxon>Streptophyta</taxon>
        <taxon>Embryophyta</taxon>
        <taxon>Tracheophyta</taxon>
        <taxon>Spermatophyta</taxon>
        <taxon>Magnoliopsida</taxon>
        <taxon>Liliopsida</taxon>
        <taxon>Zingiberales</taxon>
        <taxon>Musaceae</taxon>
        <taxon>Ensete</taxon>
    </lineage>
</organism>
<protein>
    <submittedName>
        <fullName evidence="1">Uncharacterized protein</fullName>
    </submittedName>
</protein>
<dbReference type="Proteomes" id="UP000287651">
    <property type="component" value="Unassembled WGS sequence"/>
</dbReference>
<proteinExistence type="predicted"/>
<evidence type="ECO:0000313" key="2">
    <source>
        <dbReference type="Proteomes" id="UP000287651"/>
    </source>
</evidence>